<dbReference type="EMBL" id="JH600068">
    <property type="protein sequence ID" value="EIG54274.1"/>
    <property type="molecule type" value="Genomic_DNA"/>
</dbReference>
<evidence type="ECO:0000256" key="1">
    <source>
        <dbReference type="SAM" id="MobiDB-lite"/>
    </source>
</evidence>
<gene>
    <name evidence="3" type="ORF">DesU5LDRAFT_2618</name>
</gene>
<feature type="chain" id="PRO_5003662698" evidence="2">
    <location>
        <begin position="23"/>
        <end position="110"/>
    </location>
</feature>
<evidence type="ECO:0000256" key="2">
    <source>
        <dbReference type="SAM" id="SignalP"/>
    </source>
</evidence>
<name>I2Q3B8_9BACT</name>
<organism evidence="3">
    <name type="scientific">Desulfovibrio sp. U5L</name>
    <dbReference type="NCBI Taxonomy" id="596152"/>
    <lineage>
        <taxon>Bacteria</taxon>
        <taxon>Pseudomonadati</taxon>
        <taxon>Thermodesulfobacteriota</taxon>
        <taxon>Desulfovibrionia</taxon>
        <taxon>Desulfovibrionales</taxon>
        <taxon>Desulfovibrionaceae</taxon>
        <taxon>Desulfovibrio</taxon>
    </lineage>
</organism>
<feature type="region of interest" description="Disordered" evidence="1">
    <location>
        <begin position="21"/>
        <end position="56"/>
    </location>
</feature>
<keyword evidence="2" id="KW-0732">Signal</keyword>
<evidence type="ECO:0000313" key="3">
    <source>
        <dbReference type="EMBL" id="EIG54274.1"/>
    </source>
</evidence>
<feature type="signal peptide" evidence="2">
    <location>
        <begin position="1"/>
        <end position="22"/>
    </location>
</feature>
<sequence>MEKVLLSIVVAALLLASPLAAAAAGPAPQPAPAGEAAPEAVPAPAKARPSTVKTDAAEARYRAWVDREHAKDATEFAKDKSKIEDKYKGYVKPKREKKDAKAGQAPAQGN</sequence>
<proteinExistence type="predicted"/>
<dbReference type="AlphaFoldDB" id="I2Q3B8"/>
<feature type="compositionally biased region" description="Low complexity" evidence="1">
    <location>
        <begin position="21"/>
        <end position="49"/>
    </location>
</feature>
<reference evidence="3" key="1">
    <citation type="submission" date="2011-11" db="EMBL/GenBank/DDBJ databases">
        <title>Improved High-Quality Draft sequence of Desulfovibrio sp. U5L.</title>
        <authorList>
            <consortium name="US DOE Joint Genome Institute"/>
            <person name="Lucas S."/>
            <person name="Han J."/>
            <person name="Lapidus A."/>
            <person name="Cheng J.-F."/>
            <person name="Goodwin L."/>
            <person name="Pitluck S."/>
            <person name="Peters L."/>
            <person name="Ovchinnikova G."/>
            <person name="Held B."/>
            <person name="Detter J.C."/>
            <person name="Han C."/>
            <person name="Tapia R."/>
            <person name="Land M."/>
            <person name="Hauser L."/>
            <person name="Kyrpides N."/>
            <person name="Ivanova N."/>
            <person name="Pagani I."/>
            <person name="Gabster J."/>
            <person name="Walker C."/>
            <person name="Stolyar S."/>
            <person name="Stahl D."/>
            <person name="Arkin A."/>
            <person name="Dehal P."/>
            <person name="Hazen T."/>
            <person name="Woyke T."/>
        </authorList>
    </citation>
    <scope>NUCLEOTIDE SEQUENCE [LARGE SCALE GENOMIC DNA]</scope>
    <source>
        <strain evidence="3">U5L</strain>
    </source>
</reference>
<dbReference type="HOGENOM" id="CLU_2166933_0_0_7"/>
<protein>
    <submittedName>
        <fullName evidence="3">Uncharacterized protein</fullName>
    </submittedName>
</protein>
<feature type="region of interest" description="Disordered" evidence="1">
    <location>
        <begin position="87"/>
        <end position="110"/>
    </location>
</feature>
<accession>I2Q3B8</accession>
<dbReference type="eggNOG" id="ENOG5031HEG">
    <property type="taxonomic scope" value="Bacteria"/>
</dbReference>
<dbReference type="OrthoDB" id="5461178at2"/>